<keyword evidence="3" id="KW-1185">Reference proteome</keyword>
<feature type="compositionally biased region" description="Basic and acidic residues" evidence="1">
    <location>
        <begin position="11"/>
        <end position="23"/>
    </location>
</feature>
<dbReference type="EMBL" id="CP046914">
    <property type="protein sequence ID" value="QGZ64088.1"/>
    <property type="molecule type" value="Genomic_DNA"/>
</dbReference>
<sequence>MWISKLFRKPNGIDRTEEPRSLPRNDGGASAREMGRAAWRHETIDSDRRSAAIEDESFLTMLGSRLHAGDKVFEPANERDSPAQDVGSLLGALYVHYCKALETPYELPSGTWTTPGSGNAAELRRDAMADSAWDREAGGAITGMFPDIENLEDAFGLRFGARGDVVQSEGIPEILRLFAPRDYEMSARPVKALPPALTRREHHTLAIDSPLAELNASAYTFDE</sequence>
<reference evidence="2 3" key="1">
    <citation type="submission" date="2019-12" db="EMBL/GenBank/DDBJ databases">
        <title>Paraburkholderia acidiphila 7Q-K02 sp. nov and Paraburkholderia acidisoli DHF22 sp. nov., two strains isolated from forest soil.</title>
        <authorList>
            <person name="Gao Z."/>
            <person name="Qiu L."/>
        </authorList>
    </citation>
    <scope>NUCLEOTIDE SEQUENCE [LARGE SCALE GENOMIC DNA]</scope>
    <source>
        <strain evidence="2 3">DHF22</strain>
    </source>
</reference>
<proteinExistence type="predicted"/>
<dbReference type="NCBIfam" id="NF033419">
    <property type="entry name" value="T6SS_TagK_dom"/>
    <property type="match status" value="1"/>
</dbReference>
<evidence type="ECO:0000256" key="1">
    <source>
        <dbReference type="SAM" id="MobiDB-lite"/>
    </source>
</evidence>
<organism evidence="2 3">
    <name type="scientific">Paraburkholderia acidisoli</name>
    <dbReference type="NCBI Taxonomy" id="2571748"/>
    <lineage>
        <taxon>Bacteria</taxon>
        <taxon>Pseudomonadati</taxon>
        <taxon>Pseudomonadota</taxon>
        <taxon>Betaproteobacteria</taxon>
        <taxon>Burkholderiales</taxon>
        <taxon>Burkholderiaceae</taxon>
        <taxon>Paraburkholderia</taxon>
    </lineage>
</organism>
<gene>
    <name evidence="2" type="ORF">FAZ98_20335</name>
</gene>
<feature type="region of interest" description="Disordered" evidence="1">
    <location>
        <begin position="9"/>
        <end position="35"/>
    </location>
</feature>
<dbReference type="KEGG" id="pacs:FAZ98_20335"/>
<dbReference type="RefSeq" id="WP_158953190.1">
    <property type="nucleotide sequence ID" value="NZ_CP046914.1"/>
</dbReference>
<name>A0A7Z2JHH9_9BURK</name>
<dbReference type="AlphaFoldDB" id="A0A7Z2JHH9"/>
<protein>
    <submittedName>
        <fullName evidence="2">TagK domain-containing protein</fullName>
    </submittedName>
</protein>
<evidence type="ECO:0000313" key="2">
    <source>
        <dbReference type="EMBL" id="QGZ64088.1"/>
    </source>
</evidence>
<dbReference type="OrthoDB" id="8613119at2"/>
<evidence type="ECO:0000313" key="3">
    <source>
        <dbReference type="Proteomes" id="UP000433577"/>
    </source>
</evidence>
<dbReference type="InterPro" id="IPR047914">
    <property type="entry name" value="TagK-like_C"/>
</dbReference>
<accession>A0A7Z2JHH9</accession>
<dbReference type="Proteomes" id="UP000433577">
    <property type="component" value="Chromosome 2"/>
</dbReference>